<evidence type="ECO:0000256" key="1">
    <source>
        <dbReference type="SAM" id="Coils"/>
    </source>
</evidence>
<keyword evidence="3" id="KW-1133">Transmembrane helix</keyword>
<dbReference type="AlphaFoldDB" id="H2B0E6"/>
<organism evidence="4 5">
    <name type="scientific">Kazachstania africana (strain ATCC 22294 / BCRC 22015 / CBS 2517 / CECT 1963 / NBRC 1671 / NRRL Y-8276)</name>
    <name type="common">Yeast</name>
    <name type="synonym">Kluyveromyces africanus</name>
    <dbReference type="NCBI Taxonomy" id="1071382"/>
    <lineage>
        <taxon>Eukaryota</taxon>
        <taxon>Fungi</taxon>
        <taxon>Dikarya</taxon>
        <taxon>Ascomycota</taxon>
        <taxon>Saccharomycotina</taxon>
        <taxon>Saccharomycetes</taxon>
        <taxon>Saccharomycetales</taxon>
        <taxon>Saccharomycetaceae</taxon>
        <taxon>Kazachstania</taxon>
    </lineage>
</organism>
<dbReference type="InParanoid" id="H2B0E6"/>
<dbReference type="GeneID" id="13883743"/>
<keyword evidence="3" id="KW-0812">Transmembrane</keyword>
<dbReference type="EMBL" id="HE650830">
    <property type="protein sequence ID" value="CCF60096.1"/>
    <property type="molecule type" value="Genomic_DNA"/>
</dbReference>
<dbReference type="FunCoup" id="H2B0E6">
    <property type="interactions" value="31"/>
</dbReference>
<dbReference type="HOGENOM" id="CLU_522810_0_0_1"/>
<feature type="transmembrane region" description="Helical" evidence="3">
    <location>
        <begin position="7"/>
        <end position="29"/>
    </location>
</feature>
<gene>
    <name evidence="4" type="primary">KAFR0J00280</name>
    <name evidence="4" type="ORF">KAFR_0J00280</name>
</gene>
<evidence type="ECO:0000256" key="2">
    <source>
        <dbReference type="SAM" id="MobiDB-lite"/>
    </source>
</evidence>
<keyword evidence="1" id="KW-0175">Coiled coil</keyword>
<dbReference type="OrthoDB" id="4044605at2759"/>
<dbReference type="Proteomes" id="UP000005220">
    <property type="component" value="Chromosome 10"/>
</dbReference>
<feature type="region of interest" description="Disordered" evidence="2">
    <location>
        <begin position="181"/>
        <end position="206"/>
    </location>
</feature>
<accession>H2B0E6</accession>
<dbReference type="KEGG" id="kaf:KAFR_0J00280"/>
<evidence type="ECO:0000313" key="5">
    <source>
        <dbReference type="Proteomes" id="UP000005220"/>
    </source>
</evidence>
<keyword evidence="5" id="KW-1185">Reference proteome</keyword>
<feature type="coiled-coil region" evidence="1">
    <location>
        <begin position="452"/>
        <end position="479"/>
    </location>
</feature>
<proteinExistence type="predicted"/>
<feature type="compositionally biased region" description="Basic and acidic residues" evidence="2">
    <location>
        <begin position="195"/>
        <end position="204"/>
    </location>
</feature>
<reference evidence="4 5" key="1">
    <citation type="journal article" date="2011" name="Proc. Natl. Acad. Sci. U.S.A.">
        <title>Evolutionary erosion of yeast sex chromosomes by mating-type switching accidents.</title>
        <authorList>
            <person name="Gordon J.L."/>
            <person name="Armisen D."/>
            <person name="Proux-Wera E."/>
            <person name="Oheigeartaigh S.S."/>
            <person name="Byrne K.P."/>
            <person name="Wolfe K.H."/>
        </authorList>
    </citation>
    <scope>NUCLEOTIDE SEQUENCE [LARGE SCALE GENOMIC DNA]</scope>
    <source>
        <strain evidence="5">ATCC 22294 / BCRC 22015 / CBS 2517 / CECT 1963 / NBRC 1671 / NRRL Y-8276</strain>
    </source>
</reference>
<protein>
    <submittedName>
        <fullName evidence="4">Uncharacterized protein</fullName>
    </submittedName>
</protein>
<dbReference type="RefSeq" id="XP_003959231.1">
    <property type="nucleotide sequence ID" value="XM_003959182.1"/>
</dbReference>
<dbReference type="eggNOG" id="ENOG502S2G3">
    <property type="taxonomic scope" value="Eukaryota"/>
</dbReference>
<feature type="compositionally biased region" description="Acidic residues" evidence="2">
    <location>
        <begin position="184"/>
        <end position="194"/>
    </location>
</feature>
<evidence type="ECO:0000313" key="4">
    <source>
        <dbReference type="EMBL" id="CCF60096.1"/>
    </source>
</evidence>
<evidence type="ECO:0000256" key="3">
    <source>
        <dbReference type="SAM" id="Phobius"/>
    </source>
</evidence>
<name>H2B0E6_KAZAF</name>
<keyword evidence="3" id="KW-0472">Membrane</keyword>
<sequence>MRLHAKLLMGAATLLLICLHYYGILFHFGSVSGGGEINKSIVVLQQAFQPMNEMLLTASYTINELVMRNMNGILNCVAKAGYARELLYKIRDHLIKFLHLNTFCHKCEKWLGPILNHLRILIHFLKPYTQRAQRVITANFLELKSKFNFSNDDDATSDPMDNGNDIFDHIDSAMKENKLRVEFESEEDDEDEDDNERKRDKDSIPDSLTTLPSILNYDMLLESGRQSSFLESEVALTEEEETSLLESEFDAWMKAIQNKLDKIIILLNNEVDEFTEFKANEFEESYESMQDKFLEAVKLQVNTINQSIENINCITKTNPETNELEYYDITGTQRLKRYISRPMMTSYFQNTFDIIESFKQDALAHMSDFVTEIKLESEKVHQDDVAMYEEWGDIMVSEWSKRLAYIDIVMPKTEEILVSKWRNYMNLKGKVIAKRDELLQETIDLTRANNFVSAIEAKIQDLIKKVKGQMDELSNQANEAFLIREDREIRESKFGFAIDNEANIADYGDAIDTGGVGQELL</sequence>